<evidence type="ECO:0000259" key="5">
    <source>
        <dbReference type="Pfam" id="PF13802"/>
    </source>
</evidence>
<reference evidence="7" key="2">
    <citation type="submission" date="2017-05" db="UniProtKB">
        <authorList>
            <consortium name="EnsemblMetazoa"/>
        </authorList>
    </citation>
    <scope>IDENTIFICATION</scope>
</reference>
<feature type="domain" description="Glycoside hydrolase family 31 N-terminal" evidence="5">
    <location>
        <begin position="18"/>
        <end position="239"/>
    </location>
</feature>
<feature type="domain" description="Glycosyl hydrolase family 31 C-terminal" evidence="6">
    <location>
        <begin position="618"/>
        <end position="728"/>
    </location>
</feature>
<dbReference type="Gene3D" id="3.20.20.80">
    <property type="entry name" value="Glycosidases"/>
    <property type="match status" value="1"/>
</dbReference>
<evidence type="ECO:0000256" key="2">
    <source>
        <dbReference type="RuleBase" id="RU361185"/>
    </source>
</evidence>
<dbReference type="GO" id="GO:0005975">
    <property type="term" value="P:carbohydrate metabolic process"/>
    <property type="evidence" value="ECO:0007669"/>
    <property type="project" value="InterPro"/>
</dbReference>
<dbReference type="Pfam" id="PF13802">
    <property type="entry name" value="Gal_mutarotas_2"/>
    <property type="match status" value="1"/>
</dbReference>
<dbReference type="EnsemblMetazoa" id="Aqu2.1.36181_001">
    <property type="protein sequence ID" value="Aqu2.1.36181_001"/>
    <property type="gene ID" value="Aqu2.1.36181"/>
</dbReference>
<gene>
    <name evidence="7" type="primary">109581014</name>
</gene>
<feature type="domain" description="Glycoside hydrolase family 31 TIM barrel" evidence="4">
    <location>
        <begin position="283"/>
        <end position="610"/>
    </location>
</feature>
<keyword evidence="2" id="KW-0378">Hydrolase</keyword>
<keyword evidence="3" id="KW-0732">Signal</keyword>
<dbReference type="InParanoid" id="A0A1X7V852"/>
<dbReference type="EnsemblMetazoa" id="XM_019994728.1">
    <property type="protein sequence ID" value="XP_019850287.1"/>
    <property type="gene ID" value="LOC109581014"/>
</dbReference>
<evidence type="ECO:0000256" key="1">
    <source>
        <dbReference type="ARBA" id="ARBA00007806"/>
    </source>
</evidence>
<dbReference type="InterPro" id="IPR048395">
    <property type="entry name" value="Glyco_hydro_31_C"/>
</dbReference>
<dbReference type="AlphaFoldDB" id="A0A1X7V852"/>
<evidence type="ECO:0000313" key="7">
    <source>
        <dbReference type="EnsemblMetazoa" id="Aqu2.1.36181_001"/>
    </source>
</evidence>
<dbReference type="Gene3D" id="2.60.40.1760">
    <property type="entry name" value="glycosyl hydrolase (family 31)"/>
    <property type="match status" value="1"/>
</dbReference>
<name>A0A1X7V852_AMPQE</name>
<protein>
    <submittedName>
        <fullName evidence="7">Uncharacterized protein</fullName>
    </submittedName>
</protein>
<dbReference type="Pfam" id="PF01055">
    <property type="entry name" value="Glyco_hydro_31_2nd"/>
    <property type="match status" value="1"/>
</dbReference>
<reference evidence="8" key="1">
    <citation type="journal article" date="2010" name="Nature">
        <title>The Amphimedon queenslandica genome and the evolution of animal complexity.</title>
        <authorList>
            <person name="Srivastava M."/>
            <person name="Simakov O."/>
            <person name="Chapman J."/>
            <person name="Fahey B."/>
            <person name="Gauthier M.E."/>
            <person name="Mitros T."/>
            <person name="Richards G.S."/>
            <person name="Conaco C."/>
            <person name="Dacre M."/>
            <person name="Hellsten U."/>
            <person name="Larroux C."/>
            <person name="Putnam N.H."/>
            <person name="Stanke M."/>
            <person name="Adamska M."/>
            <person name="Darling A."/>
            <person name="Degnan S.M."/>
            <person name="Oakley T.H."/>
            <person name="Plachetzki D.C."/>
            <person name="Zhai Y."/>
            <person name="Adamski M."/>
            <person name="Calcino A."/>
            <person name="Cummins S.F."/>
            <person name="Goodstein D.M."/>
            <person name="Harris C."/>
            <person name="Jackson D.J."/>
            <person name="Leys S.P."/>
            <person name="Shu S."/>
            <person name="Woodcroft B.J."/>
            <person name="Vervoort M."/>
            <person name="Kosik K.S."/>
            <person name="Manning G."/>
            <person name="Degnan B.M."/>
            <person name="Rokhsar D.S."/>
        </authorList>
    </citation>
    <scope>NUCLEOTIDE SEQUENCE [LARGE SCALE GENOMIC DNA]</scope>
</reference>
<dbReference type="InterPro" id="IPR011013">
    <property type="entry name" value="Gal_mutarotase_sf_dom"/>
</dbReference>
<comment type="similarity">
    <text evidence="1 2">Belongs to the glycosyl hydrolase 31 family.</text>
</comment>
<dbReference type="eggNOG" id="KOG1066">
    <property type="taxonomic scope" value="Eukaryota"/>
</dbReference>
<dbReference type="GO" id="GO:0090599">
    <property type="term" value="F:alpha-glucosidase activity"/>
    <property type="evidence" value="ECO:0007669"/>
    <property type="project" value="UniProtKB-ARBA"/>
</dbReference>
<feature type="chain" id="PRO_5010859918" evidence="3">
    <location>
        <begin position="18"/>
        <end position="868"/>
    </location>
</feature>
<dbReference type="InterPro" id="IPR017853">
    <property type="entry name" value="GH"/>
</dbReference>
<evidence type="ECO:0000259" key="4">
    <source>
        <dbReference type="Pfam" id="PF01055"/>
    </source>
</evidence>
<evidence type="ECO:0000259" key="6">
    <source>
        <dbReference type="Pfam" id="PF21365"/>
    </source>
</evidence>
<dbReference type="InterPro" id="IPR000322">
    <property type="entry name" value="Glyco_hydro_31_TIM"/>
</dbReference>
<organism evidence="7">
    <name type="scientific">Amphimedon queenslandica</name>
    <name type="common">Sponge</name>
    <dbReference type="NCBI Taxonomy" id="400682"/>
    <lineage>
        <taxon>Eukaryota</taxon>
        <taxon>Metazoa</taxon>
        <taxon>Porifera</taxon>
        <taxon>Demospongiae</taxon>
        <taxon>Heteroscleromorpha</taxon>
        <taxon>Haplosclerida</taxon>
        <taxon>Niphatidae</taxon>
        <taxon>Amphimedon</taxon>
    </lineage>
</organism>
<proteinExistence type="inferred from homology"/>
<dbReference type="InterPro" id="IPR025887">
    <property type="entry name" value="Glyco_hydro_31_N_dom"/>
</dbReference>
<dbReference type="PANTHER" id="PTHR46959:SF2">
    <property type="entry name" value="SULFOQUINOVOSIDASE"/>
    <property type="match status" value="1"/>
</dbReference>
<dbReference type="PANTHER" id="PTHR46959">
    <property type="entry name" value="SULFOQUINOVOSIDASE"/>
    <property type="match status" value="1"/>
</dbReference>
<dbReference type="STRING" id="400682.A0A1X7V852"/>
<evidence type="ECO:0000313" key="8">
    <source>
        <dbReference type="Proteomes" id="UP000007879"/>
    </source>
</evidence>
<dbReference type="OrthoDB" id="1334205at2759"/>
<dbReference type="SUPFAM" id="SSF51011">
    <property type="entry name" value="Glycosyl hydrolase domain"/>
    <property type="match status" value="1"/>
</dbReference>
<dbReference type="InterPro" id="IPR013780">
    <property type="entry name" value="Glyco_hydro_b"/>
</dbReference>
<dbReference type="InterPro" id="IPR052990">
    <property type="entry name" value="Sulfoquinovosidase_GH31"/>
</dbReference>
<keyword evidence="2" id="KW-0326">Glycosidase</keyword>
<feature type="signal peptide" evidence="3">
    <location>
        <begin position="1"/>
        <end position="17"/>
    </location>
</feature>
<dbReference type="SUPFAM" id="SSF51445">
    <property type="entry name" value="(Trans)glycosidases"/>
    <property type="match status" value="1"/>
</dbReference>
<dbReference type="Proteomes" id="UP000007879">
    <property type="component" value="Unassembled WGS sequence"/>
</dbReference>
<dbReference type="Gene3D" id="2.60.40.1180">
    <property type="entry name" value="Golgi alpha-mannosidase II"/>
    <property type="match status" value="1"/>
</dbReference>
<evidence type="ECO:0000256" key="3">
    <source>
        <dbReference type="SAM" id="SignalP"/>
    </source>
</evidence>
<sequence length="868" mass="98246">MLRLLFYLLSSIFIISAQPFPFTVKEDDASVNVTFGESKVIARKAPWQLQMLLNDQPILTEAVKSGKQLGFGIWDGVYLDIYEGYLFRLGWISHWYNAKNITSWSSSNHSVSLLVSSDDPNGRQINVTLFDFEERQFRMNATVVGSNASDINRFSIGFSTPEEEGFYGFGERFTKCNQRGHRVGSWLEDGSWGLGLFDMATSSLRVPAGEESTYCPMPILYSNFGYAIQFDTYYRTVFDLAKTTDDVMNLEQETDQLNLIFFLTETPPEAFSKISKINGRSLIPPLWEFSPWNQIHDENSSVTSVQRIEDFFFKFDIPCSHDVNTVHFFPDGGEKGREDELKAQNDKLISLGVKSTAYFNPMVKTTYAELYDDAAAKGYFLKNQNGDIYNYTYEGAMSFFVSQVDFTNPEAVSWYQAQLARAVNLSFHGWMYDYGEYTPYDSVASDGTKGLEMHNKVSHLYQKAAFDYLLRLDQTPGDSYAPDYVFYVRSAYTAAQRYTWAQWTGDPSSDWSYASGLPAQITASLNIGLSGMPFSGSDIGGFEWYVDLAPDEELWSRWTAAGCVSGLMHEQGGGKGLGPKTHIFDFPNGTSTWRKFAKLRMQLFPYIYTQAHIAHETGLPIMRHHILHFWNDVGAMNQEHQFMFGESFLAAPVIEQGRTTNWPVYLPSYRSSSIEGPTWVDVSSNFQYDEDDGRYRIGSGKYYDGGYDAFIDVPLDRVPLFALAGSIIPIADPRIMTLNNATNSSVITYESLKHLRYLWVFADKEFNATGHCWDTNLYQLIHSKADELEWFVSGSPPGYTHILQIAGPWTSSGLPSQVLVSGGSGLKGADGWKDLLGSNSESFYYDKEQEVLWVQLIEHTNATIVMQH</sequence>
<dbReference type="KEGG" id="aqu:109581014"/>
<accession>A0A1X7V852</accession>
<dbReference type="GO" id="GO:0030246">
    <property type="term" value="F:carbohydrate binding"/>
    <property type="evidence" value="ECO:0007669"/>
    <property type="project" value="InterPro"/>
</dbReference>
<dbReference type="CDD" id="cd14752">
    <property type="entry name" value="GH31_N"/>
    <property type="match status" value="1"/>
</dbReference>
<keyword evidence="8" id="KW-1185">Reference proteome</keyword>
<dbReference type="SUPFAM" id="SSF74650">
    <property type="entry name" value="Galactose mutarotase-like"/>
    <property type="match status" value="1"/>
</dbReference>
<dbReference type="Pfam" id="PF21365">
    <property type="entry name" value="Glyco_hydro_31_3rd"/>
    <property type="match status" value="1"/>
</dbReference>